<dbReference type="EMBL" id="BSUO01000001">
    <property type="protein sequence ID" value="GMA41688.1"/>
    <property type="molecule type" value="Genomic_DNA"/>
</dbReference>
<feature type="transmembrane region" description="Helical" evidence="7">
    <location>
        <begin position="44"/>
        <end position="63"/>
    </location>
</feature>
<keyword evidence="6 7" id="KW-0472">Membrane</keyword>
<accession>A0ABQ6IYD1</accession>
<comment type="subcellular location">
    <subcellularLocation>
        <location evidence="1">Membrane</location>
        <topology evidence="1">Multi-pass membrane protein</topology>
    </subcellularLocation>
</comment>
<reference evidence="10" key="1">
    <citation type="journal article" date="2019" name="Int. J. Syst. Evol. Microbiol.">
        <title>The Global Catalogue of Microorganisms (GCM) 10K type strain sequencing project: providing services to taxonomists for standard genome sequencing and annotation.</title>
        <authorList>
            <consortium name="The Broad Institute Genomics Platform"/>
            <consortium name="The Broad Institute Genome Sequencing Center for Infectious Disease"/>
            <person name="Wu L."/>
            <person name="Ma J."/>
        </authorList>
    </citation>
    <scope>NUCLEOTIDE SEQUENCE [LARGE SCALE GENOMIC DNA]</scope>
    <source>
        <strain evidence="10">NBRC 113072</strain>
    </source>
</reference>
<evidence type="ECO:0000256" key="6">
    <source>
        <dbReference type="ARBA" id="ARBA00023136"/>
    </source>
</evidence>
<dbReference type="InterPro" id="IPR035952">
    <property type="entry name" value="Rhomboid-like_sf"/>
</dbReference>
<evidence type="ECO:0000256" key="5">
    <source>
        <dbReference type="ARBA" id="ARBA00022989"/>
    </source>
</evidence>
<dbReference type="SUPFAM" id="SSF144091">
    <property type="entry name" value="Rhomboid-like"/>
    <property type="match status" value="1"/>
</dbReference>
<dbReference type="Proteomes" id="UP001157126">
    <property type="component" value="Unassembled WGS sequence"/>
</dbReference>
<protein>
    <recommendedName>
        <fullName evidence="8">Peptidase S54 rhomboid domain-containing protein</fullName>
    </recommendedName>
</protein>
<feature type="transmembrane region" description="Helical" evidence="7">
    <location>
        <begin position="75"/>
        <end position="99"/>
    </location>
</feature>
<gene>
    <name evidence="9" type="ORF">GCM10025883_37330</name>
</gene>
<feature type="transmembrane region" description="Helical" evidence="7">
    <location>
        <begin position="156"/>
        <end position="174"/>
    </location>
</feature>
<feature type="transmembrane region" description="Helical" evidence="7">
    <location>
        <begin position="12"/>
        <end position="32"/>
    </location>
</feature>
<evidence type="ECO:0000256" key="1">
    <source>
        <dbReference type="ARBA" id="ARBA00004141"/>
    </source>
</evidence>
<comment type="caution">
    <text evidence="9">The sequence shown here is derived from an EMBL/GenBank/DDBJ whole genome shotgun (WGS) entry which is preliminary data.</text>
</comment>
<evidence type="ECO:0000313" key="9">
    <source>
        <dbReference type="EMBL" id="GMA41688.1"/>
    </source>
</evidence>
<dbReference type="Gene3D" id="1.20.1540.10">
    <property type="entry name" value="Rhomboid-like"/>
    <property type="match status" value="1"/>
</dbReference>
<dbReference type="PANTHER" id="PTHR43731:SF14">
    <property type="entry name" value="PRESENILIN-ASSOCIATED RHOMBOID-LIKE PROTEIN, MITOCHONDRIAL"/>
    <property type="match status" value="1"/>
</dbReference>
<evidence type="ECO:0000256" key="4">
    <source>
        <dbReference type="ARBA" id="ARBA00022801"/>
    </source>
</evidence>
<keyword evidence="4" id="KW-0378">Hydrolase</keyword>
<dbReference type="InterPro" id="IPR050925">
    <property type="entry name" value="Rhomboid_protease_S54"/>
</dbReference>
<evidence type="ECO:0000259" key="8">
    <source>
        <dbReference type="Pfam" id="PF01694"/>
    </source>
</evidence>
<dbReference type="Pfam" id="PF01694">
    <property type="entry name" value="Rhomboid"/>
    <property type="match status" value="1"/>
</dbReference>
<keyword evidence="3 7" id="KW-0812">Transmembrane</keyword>
<feature type="transmembrane region" description="Helical" evidence="7">
    <location>
        <begin position="106"/>
        <end position="123"/>
    </location>
</feature>
<sequence length="191" mass="20312">MEPWRFLTSVFLHSPTSATHLLFNLMGLYVMGQFLEPFLGRARFVALYLLSALGGSVGSLMLVPALDLSAQASVFAWTQSMVGASGAVFGLFAAAFLVLRRTGAPVAGMVVLLAINLALPFVYPNIAWQAHLGGAVVGLVAAGLMFFTARPGRTKAQWPALIVLAAGLVVTAWIKYEVNGRALGVLIEHLQ</sequence>
<dbReference type="InterPro" id="IPR022764">
    <property type="entry name" value="Peptidase_S54_rhomboid_dom"/>
</dbReference>
<organism evidence="9 10">
    <name type="scientific">Mobilicoccus caccae</name>
    <dbReference type="NCBI Taxonomy" id="1859295"/>
    <lineage>
        <taxon>Bacteria</taxon>
        <taxon>Bacillati</taxon>
        <taxon>Actinomycetota</taxon>
        <taxon>Actinomycetes</taxon>
        <taxon>Micrococcales</taxon>
        <taxon>Dermatophilaceae</taxon>
        <taxon>Mobilicoccus</taxon>
    </lineage>
</organism>
<proteinExistence type="inferred from homology"/>
<evidence type="ECO:0000256" key="2">
    <source>
        <dbReference type="ARBA" id="ARBA00009045"/>
    </source>
</evidence>
<comment type="similarity">
    <text evidence="2">Belongs to the peptidase S54 family.</text>
</comment>
<feature type="domain" description="Peptidase S54 rhomboid" evidence="8">
    <location>
        <begin position="2"/>
        <end position="145"/>
    </location>
</feature>
<dbReference type="PANTHER" id="PTHR43731">
    <property type="entry name" value="RHOMBOID PROTEASE"/>
    <property type="match status" value="1"/>
</dbReference>
<keyword evidence="5 7" id="KW-1133">Transmembrane helix</keyword>
<keyword evidence="10" id="KW-1185">Reference proteome</keyword>
<evidence type="ECO:0000313" key="10">
    <source>
        <dbReference type="Proteomes" id="UP001157126"/>
    </source>
</evidence>
<feature type="transmembrane region" description="Helical" evidence="7">
    <location>
        <begin position="129"/>
        <end position="149"/>
    </location>
</feature>
<evidence type="ECO:0000256" key="3">
    <source>
        <dbReference type="ARBA" id="ARBA00022692"/>
    </source>
</evidence>
<name>A0ABQ6IYD1_9MICO</name>
<evidence type="ECO:0000256" key="7">
    <source>
        <dbReference type="SAM" id="Phobius"/>
    </source>
</evidence>